<evidence type="ECO:0000256" key="1">
    <source>
        <dbReference type="SAM" id="SignalP"/>
    </source>
</evidence>
<keyword evidence="1" id="KW-0732">Signal</keyword>
<protein>
    <submittedName>
        <fullName evidence="2">3-hydroxy-2-methylbutyryl-CoA dehydrogenase</fullName>
    </submittedName>
</protein>
<dbReference type="Proteomes" id="UP000297703">
    <property type="component" value="Unassembled WGS sequence"/>
</dbReference>
<evidence type="ECO:0000313" key="3">
    <source>
        <dbReference type="Proteomes" id="UP000297703"/>
    </source>
</evidence>
<comment type="caution">
    <text evidence="2">The sequence shown here is derived from an EMBL/GenBank/DDBJ whole genome shotgun (WGS) entry which is preliminary data.</text>
</comment>
<sequence>MATEAWGSCGALWMLHSCMPGAGWGFQPSVEAGRLDAVWKWVTGAVSLWDRFLYIARSVYRPPPGREIPPPPACPAQGHRILTAEIFIMKHANETRLPWTGRHGPSGGES</sequence>
<name>A0A4D9DG32_9SAUR</name>
<keyword evidence="3" id="KW-1185">Reference proteome</keyword>
<proteinExistence type="predicted"/>
<feature type="chain" id="PRO_5020036506" evidence="1">
    <location>
        <begin position="26"/>
        <end position="110"/>
    </location>
</feature>
<dbReference type="AlphaFoldDB" id="A0A4D9DG32"/>
<organism evidence="2 3">
    <name type="scientific">Platysternon megacephalum</name>
    <name type="common">big-headed turtle</name>
    <dbReference type="NCBI Taxonomy" id="55544"/>
    <lineage>
        <taxon>Eukaryota</taxon>
        <taxon>Metazoa</taxon>
        <taxon>Chordata</taxon>
        <taxon>Craniata</taxon>
        <taxon>Vertebrata</taxon>
        <taxon>Euteleostomi</taxon>
        <taxon>Archelosauria</taxon>
        <taxon>Testudinata</taxon>
        <taxon>Testudines</taxon>
        <taxon>Cryptodira</taxon>
        <taxon>Durocryptodira</taxon>
        <taxon>Testudinoidea</taxon>
        <taxon>Platysternidae</taxon>
        <taxon>Platysternon</taxon>
    </lineage>
</organism>
<feature type="signal peptide" evidence="1">
    <location>
        <begin position="1"/>
        <end position="25"/>
    </location>
</feature>
<dbReference type="EMBL" id="QXTE01000674">
    <property type="protein sequence ID" value="TFJ96445.1"/>
    <property type="molecule type" value="Genomic_DNA"/>
</dbReference>
<reference evidence="2 3" key="2">
    <citation type="submission" date="2019-04" db="EMBL/GenBank/DDBJ databases">
        <title>The genome sequence of big-headed turtle.</title>
        <authorList>
            <person name="Gong S."/>
        </authorList>
    </citation>
    <scope>NUCLEOTIDE SEQUENCE [LARGE SCALE GENOMIC DNA]</scope>
    <source>
        <strain evidence="2">DO16091913</strain>
        <tissue evidence="2">Muscle</tissue>
    </source>
</reference>
<accession>A0A4D9DG32</accession>
<evidence type="ECO:0000313" key="2">
    <source>
        <dbReference type="EMBL" id="TFJ96445.1"/>
    </source>
</evidence>
<reference evidence="2 3" key="1">
    <citation type="submission" date="2019-04" db="EMBL/GenBank/DDBJ databases">
        <title>Draft genome of the big-headed turtle Platysternon megacephalum.</title>
        <authorList>
            <person name="Gong S."/>
        </authorList>
    </citation>
    <scope>NUCLEOTIDE SEQUENCE [LARGE SCALE GENOMIC DNA]</scope>
    <source>
        <strain evidence="2">DO16091913</strain>
        <tissue evidence="2">Muscle</tissue>
    </source>
</reference>
<gene>
    <name evidence="2" type="ORF">DR999_PMT21772</name>
</gene>